<evidence type="ECO:0000313" key="5">
    <source>
        <dbReference type="Proteomes" id="UP000186471"/>
    </source>
</evidence>
<evidence type="ECO:0000313" key="4">
    <source>
        <dbReference type="EMBL" id="OLO45756.1"/>
    </source>
</evidence>
<comment type="function">
    <text evidence="2">Catalyzes the reduction of dTDP-6-deoxy-L-lyxo-4-hexulose to yield dTDP-L-rhamnose.</text>
</comment>
<dbReference type="GO" id="GO:0008831">
    <property type="term" value="F:dTDP-4-dehydrorhamnose reductase activity"/>
    <property type="evidence" value="ECO:0007669"/>
    <property type="project" value="UniProtKB-EC"/>
</dbReference>
<dbReference type="RefSeq" id="WP_075411975.1">
    <property type="nucleotide sequence ID" value="NZ_MSKK01000037.1"/>
</dbReference>
<dbReference type="InterPro" id="IPR036291">
    <property type="entry name" value="NAD(P)-bd_dom_sf"/>
</dbReference>
<feature type="domain" description="RmlD-like substrate binding" evidence="3">
    <location>
        <begin position="27"/>
        <end position="308"/>
    </location>
</feature>
<name>A0A1Q8VCD5_9ACTO</name>
<dbReference type="Gene3D" id="3.40.50.720">
    <property type="entry name" value="NAD(P)-binding Rossmann-like Domain"/>
    <property type="match status" value="1"/>
</dbReference>
<keyword evidence="2" id="KW-0521">NADP</keyword>
<evidence type="ECO:0000256" key="1">
    <source>
        <dbReference type="ARBA" id="ARBA00010944"/>
    </source>
</evidence>
<comment type="caution">
    <text evidence="4">The sequence shown here is derived from an EMBL/GenBank/DDBJ whole genome shotgun (WGS) entry which is preliminary data.</text>
</comment>
<dbReference type="PANTHER" id="PTHR10491:SF4">
    <property type="entry name" value="METHIONINE ADENOSYLTRANSFERASE 2 SUBUNIT BETA"/>
    <property type="match status" value="1"/>
</dbReference>
<dbReference type="GO" id="GO:0005829">
    <property type="term" value="C:cytosol"/>
    <property type="evidence" value="ECO:0007669"/>
    <property type="project" value="TreeGrafter"/>
</dbReference>
<proteinExistence type="inferred from homology"/>
<dbReference type="PANTHER" id="PTHR10491">
    <property type="entry name" value="DTDP-4-DEHYDRORHAMNOSE REDUCTASE"/>
    <property type="match status" value="1"/>
</dbReference>
<evidence type="ECO:0000259" key="3">
    <source>
        <dbReference type="Pfam" id="PF04321"/>
    </source>
</evidence>
<dbReference type="GO" id="GO:0019305">
    <property type="term" value="P:dTDP-rhamnose biosynthetic process"/>
    <property type="evidence" value="ECO:0007669"/>
    <property type="project" value="UniProtKB-UniPathway"/>
</dbReference>
<dbReference type="EMBL" id="MSKK01000037">
    <property type="protein sequence ID" value="OLO45756.1"/>
    <property type="molecule type" value="Genomic_DNA"/>
</dbReference>
<dbReference type="Gene3D" id="3.90.25.10">
    <property type="entry name" value="UDP-galactose 4-epimerase, domain 1"/>
    <property type="match status" value="1"/>
</dbReference>
<protein>
    <recommendedName>
        <fullName evidence="2">dTDP-4-dehydrorhamnose reductase</fullName>
        <ecNumber evidence="2">1.1.1.133</ecNumber>
    </recommendedName>
</protein>
<gene>
    <name evidence="4" type="ORF">BKH31_08910</name>
</gene>
<dbReference type="InterPro" id="IPR029903">
    <property type="entry name" value="RmlD-like-bd"/>
</dbReference>
<dbReference type="SUPFAM" id="SSF51735">
    <property type="entry name" value="NAD(P)-binding Rossmann-fold domains"/>
    <property type="match status" value="1"/>
</dbReference>
<evidence type="ECO:0000256" key="2">
    <source>
        <dbReference type="RuleBase" id="RU364082"/>
    </source>
</evidence>
<dbReference type="AlphaFoldDB" id="A0A1Q8VCD5"/>
<dbReference type="CDD" id="cd05254">
    <property type="entry name" value="dTDP_HR_like_SDR_e"/>
    <property type="match status" value="1"/>
</dbReference>
<dbReference type="EC" id="1.1.1.133" evidence="2"/>
<dbReference type="UniPathway" id="UPA00124"/>
<dbReference type="Proteomes" id="UP000186471">
    <property type="component" value="Unassembled WGS sequence"/>
</dbReference>
<sequence>MNEIKPVRTEGTSHPCAGREEGQMRGRVLVTGANGQLGRALMALLPQAGFEPTGVDLPEVDISDAAAMSSWDWPSYDIIINAAAWTNVDGAETPEGRRLSWRANTVGPVNLARAAVQHGLTLVHLSTEYIFDGVTAVHTEEEPPSPLGVYGQSKAAGDAAVSVCPRHYLVRTSWVVGDGKNFVKTMLSLAERGIAPSVVADQTGRLTFASDLAAGIVHLITSGAEFGTYNLSGDGPIVSWADVATRVYERAGHSPDEVTPVTTEEYYAGQEGIAPRPLSSALDLAKIKAAGFTPADSTERLEAYLQDLL</sequence>
<reference evidence="4 5" key="1">
    <citation type="submission" date="2016-12" db="EMBL/GenBank/DDBJ databases">
        <title>Genomic comparison of strains in the 'Actinomyces naeslundii' group.</title>
        <authorList>
            <person name="Mughal S.R."/>
            <person name="Do T."/>
            <person name="Gilbert S.C."/>
            <person name="Witherden E.A."/>
            <person name="Didelot X."/>
            <person name="Beighton D."/>
        </authorList>
    </citation>
    <scope>NUCLEOTIDE SEQUENCE [LARGE SCALE GENOMIC DNA]</scope>
    <source>
        <strain evidence="4 5">R21091</strain>
    </source>
</reference>
<keyword evidence="2" id="KW-0560">Oxidoreductase</keyword>
<dbReference type="Pfam" id="PF04321">
    <property type="entry name" value="RmlD_sub_bind"/>
    <property type="match status" value="1"/>
</dbReference>
<dbReference type="InterPro" id="IPR005913">
    <property type="entry name" value="dTDP_dehydrorham_reduct"/>
</dbReference>
<accession>A0A1Q8VCD5</accession>
<comment type="pathway">
    <text evidence="2">Carbohydrate biosynthesis; dTDP-L-rhamnose biosynthesis.</text>
</comment>
<comment type="similarity">
    <text evidence="1 2">Belongs to the dTDP-4-dehydrorhamnose reductase family.</text>
</comment>
<dbReference type="OrthoDB" id="9803892at2"/>
<organism evidence="4 5">
    <name type="scientific">Actinomyces oris</name>
    <dbReference type="NCBI Taxonomy" id="544580"/>
    <lineage>
        <taxon>Bacteria</taxon>
        <taxon>Bacillati</taxon>
        <taxon>Actinomycetota</taxon>
        <taxon>Actinomycetes</taxon>
        <taxon>Actinomycetales</taxon>
        <taxon>Actinomycetaceae</taxon>
        <taxon>Actinomyces</taxon>
    </lineage>
</organism>